<dbReference type="FunFam" id="3.90.226.10:FF:000009">
    <property type="entry name" value="Carnitinyl-CoA dehydratase"/>
    <property type="match status" value="1"/>
</dbReference>
<dbReference type="InterPro" id="IPR001753">
    <property type="entry name" value="Enoyl-CoA_hydra/iso"/>
</dbReference>
<evidence type="ECO:0000256" key="2">
    <source>
        <dbReference type="ARBA" id="ARBA00023239"/>
    </source>
</evidence>
<proteinExistence type="inferred from homology"/>
<evidence type="ECO:0000313" key="5">
    <source>
        <dbReference type="Proteomes" id="UP001366166"/>
    </source>
</evidence>
<name>A0AAU9ECP2_9BACT</name>
<dbReference type="SUPFAM" id="SSF52096">
    <property type="entry name" value="ClpP/crotonase"/>
    <property type="match status" value="1"/>
</dbReference>
<dbReference type="KEGG" id="dmp:FAK_16910"/>
<dbReference type="PROSITE" id="PS00166">
    <property type="entry name" value="ENOYL_COA_HYDRATASE"/>
    <property type="match status" value="1"/>
</dbReference>
<evidence type="ECO:0000256" key="3">
    <source>
        <dbReference type="RuleBase" id="RU003707"/>
    </source>
</evidence>
<protein>
    <submittedName>
        <fullName evidence="4">3-hydroxybutyryl-CoA dehydratase</fullName>
    </submittedName>
</protein>
<dbReference type="InterPro" id="IPR029045">
    <property type="entry name" value="ClpP/crotonase-like_dom_sf"/>
</dbReference>
<sequence length="256" mass="28252">MELIYEKKEHIALFTLNRPEVFNALSPDLFRRLHEAFEDFAQDPELRVGVITGAGEKAFCAGADVKTWLPFVKQCREKPWLMPTTPLRGMQLDKPLIAAINGVALGGGLEMCLACDLRVASEKARFAFPEARLGILPRLGGTVRLPRLVGSAWAAEMMFTGKPIDAQKALTMGLVNRVVPPEEVLDTALALAGEICQCAPLAVQAIKKSMQRSVGMSIDEALWCENALGMPLYDTEDYEEGRKAFMEKRPANFQAK</sequence>
<keyword evidence="5" id="KW-1185">Reference proteome</keyword>
<dbReference type="InterPro" id="IPR018376">
    <property type="entry name" value="Enoyl-CoA_hyd/isom_CS"/>
</dbReference>
<dbReference type="Pfam" id="PF00378">
    <property type="entry name" value="ECH_1"/>
    <property type="match status" value="1"/>
</dbReference>
<gene>
    <name evidence="4" type="ORF">FAK_16910</name>
</gene>
<keyword evidence="2" id="KW-0456">Lyase</keyword>
<dbReference type="PANTHER" id="PTHR11941">
    <property type="entry name" value="ENOYL-COA HYDRATASE-RELATED"/>
    <property type="match status" value="1"/>
</dbReference>
<dbReference type="EMBL" id="AP028679">
    <property type="protein sequence ID" value="BEQ14625.1"/>
    <property type="molecule type" value="Genomic_DNA"/>
</dbReference>
<organism evidence="4 5">
    <name type="scientific">Desulfoferula mesophila</name>
    <dbReference type="NCBI Taxonomy" id="3058419"/>
    <lineage>
        <taxon>Bacteria</taxon>
        <taxon>Pseudomonadati</taxon>
        <taxon>Thermodesulfobacteriota</taxon>
        <taxon>Desulfarculia</taxon>
        <taxon>Desulfarculales</taxon>
        <taxon>Desulfarculaceae</taxon>
        <taxon>Desulfoferula</taxon>
    </lineage>
</organism>
<dbReference type="GO" id="GO:0016829">
    <property type="term" value="F:lyase activity"/>
    <property type="evidence" value="ECO:0007669"/>
    <property type="project" value="UniProtKB-KW"/>
</dbReference>
<dbReference type="CDD" id="cd06558">
    <property type="entry name" value="crotonase-like"/>
    <property type="match status" value="1"/>
</dbReference>
<dbReference type="InterPro" id="IPR014748">
    <property type="entry name" value="Enoyl-CoA_hydra_C"/>
</dbReference>
<dbReference type="Proteomes" id="UP001366166">
    <property type="component" value="Chromosome"/>
</dbReference>
<comment type="similarity">
    <text evidence="1 3">Belongs to the enoyl-CoA hydratase/isomerase family.</text>
</comment>
<dbReference type="Gene3D" id="1.10.12.10">
    <property type="entry name" value="Lyase 2-enoyl-coa Hydratase, Chain A, domain 2"/>
    <property type="match status" value="1"/>
</dbReference>
<dbReference type="RefSeq" id="WP_338606329.1">
    <property type="nucleotide sequence ID" value="NZ_AP028679.1"/>
</dbReference>
<dbReference type="Gene3D" id="3.90.226.10">
    <property type="entry name" value="2-enoyl-CoA Hydratase, Chain A, domain 1"/>
    <property type="match status" value="1"/>
</dbReference>
<dbReference type="AlphaFoldDB" id="A0AAU9ECP2"/>
<evidence type="ECO:0000256" key="1">
    <source>
        <dbReference type="ARBA" id="ARBA00005254"/>
    </source>
</evidence>
<reference evidence="5" key="1">
    <citation type="journal article" date="2023" name="Arch. Microbiol.">
        <title>Desulfoferula mesophilus gen. nov. sp. nov., a mesophilic sulfate-reducing bacterium isolated from a brackish lake sediment.</title>
        <authorList>
            <person name="Watanabe T."/>
            <person name="Yabe T."/>
            <person name="Tsuji J.M."/>
            <person name="Fukui M."/>
        </authorList>
    </citation>
    <scope>NUCLEOTIDE SEQUENCE [LARGE SCALE GENOMIC DNA]</scope>
    <source>
        <strain evidence="5">12FAK</strain>
    </source>
</reference>
<evidence type="ECO:0000313" key="4">
    <source>
        <dbReference type="EMBL" id="BEQ14625.1"/>
    </source>
</evidence>
<dbReference type="GO" id="GO:0006635">
    <property type="term" value="P:fatty acid beta-oxidation"/>
    <property type="evidence" value="ECO:0007669"/>
    <property type="project" value="TreeGrafter"/>
</dbReference>
<accession>A0AAU9ECP2</accession>
<dbReference type="PANTHER" id="PTHR11941:SF54">
    <property type="entry name" value="ENOYL-COA HYDRATASE, MITOCHONDRIAL"/>
    <property type="match status" value="1"/>
</dbReference>